<dbReference type="CDD" id="cd12914">
    <property type="entry name" value="PDC1_DGC_like"/>
    <property type="match status" value="1"/>
</dbReference>
<dbReference type="FunFam" id="3.20.20.450:FF:000001">
    <property type="entry name" value="Cyclic di-GMP phosphodiesterase yahA"/>
    <property type="match status" value="1"/>
</dbReference>
<accession>A4TYP2</accession>
<dbReference type="Gene3D" id="3.30.450.20">
    <property type="entry name" value="PAS domain"/>
    <property type="match status" value="2"/>
</dbReference>
<dbReference type="SUPFAM" id="SSF55785">
    <property type="entry name" value="PYP-like sensor domain (PAS domain)"/>
    <property type="match status" value="1"/>
</dbReference>
<dbReference type="SUPFAM" id="SSF55073">
    <property type="entry name" value="Nucleotide cyclase"/>
    <property type="match status" value="1"/>
</dbReference>
<feature type="domain" description="EAL" evidence="4">
    <location>
        <begin position="699"/>
        <end position="953"/>
    </location>
</feature>
<feature type="domain" description="PAS" evidence="2">
    <location>
        <begin position="401"/>
        <end position="447"/>
    </location>
</feature>
<dbReference type="SMART" id="SM00267">
    <property type="entry name" value="GGDEF"/>
    <property type="match status" value="1"/>
</dbReference>
<dbReference type="InterPro" id="IPR001633">
    <property type="entry name" value="EAL_dom"/>
</dbReference>
<dbReference type="PROSITE" id="PS50887">
    <property type="entry name" value="GGDEF"/>
    <property type="match status" value="1"/>
</dbReference>
<dbReference type="PROSITE" id="PS50113">
    <property type="entry name" value="PAC"/>
    <property type="match status" value="1"/>
</dbReference>
<dbReference type="InterPro" id="IPR035919">
    <property type="entry name" value="EAL_sf"/>
</dbReference>
<evidence type="ECO:0000313" key="7">
    <source>
        <dbReference type="EMBL" id="CAM75749.1"/>
    </source>
</evidence>
<dbReference type="InterPro" id="IPR000700">
    <property type="entry name" value="PAS-assoc_C"/>
</dbReference>
<dbReference type="SMART" id="SM00052">
    <property type="entry name" value="EAL"/>
    <property type="match status" value="1"/>
</dbReference>
<dbReference type="InterPro" id="IPR029787">
    <property type="entry name" value="Nucleotide_cyclase"/>
</dbReference>
<dbReference type="InterPro" id="IPR043128">
    <property type="entry name" value="Rev_trsase/Diguanyl_cyclase"/>
</dbReference>
<keyword evidence="1" id="KW-0472">Membrane</keyword>
<feature type="transmembrane region" description="Helical" evidence="1">
    <location>
        <begin position="306"/>
        <end position="325"/>
    </location>
</feature>
<evidence type="ECO:0000259" key="2">
    <source>
        <dbReference type="PROSITE" id="PS50112"/>
    </source>
</evidence>
<feature type="domain" description="PAC" evidence="3">
    <location>
        <begin position="474"/>
        <end position="525"/>
    </location>
</feature>
<keyword evidence="1" id="KW-0812">Transmembrane</keyword>
<dbReference type="InterPro" id="IPR035965">
    <property type="entry name" value="PAS-like_dom_sf"/>
</dbReference>
<dbReference type="SMART" id="SM00086">
    <property type="entry name" value="PAC"/>
    <property type="match status" value="1"/>
</dbReference>
<dbReference type="SMART" id="SM00091">
    <property type="entry name" value="PAS"/>
    <property type="match status" value="1"/>
</dbReference>
<evidence type="ECO:0000259" key="3">
    <source>
        <dbReference type="PROSITE" id="PS50113"/>
    </source>
</evidence>
<keyword evidence="1" id="KW-1133">Transmembrane helix</keyword>
<dbReference type="Pfam" id="PF00563">
    <property type="entry name" value="EAL"/>
    <property type="match status" value="1"/>
</dbReference>
<dbReference type="CDD" id="cd01948">
    <property type="entry name" value="EAL"/>
    <property type="match status" value="1"/>
</dbReference>
<dbReference type="InterPro" id="IPR000014">
    <property type="entry name" value="PAS"/>
</dbReference>
<sequence>MLSATLNPRRSIRAHLAILIAAFLLPAVIGISYFVGSRSVSQMQADKGMLLSEAAIQLAAHMDTGLYERWREIQVFAGMAEIVDPKAPLARKKQLLETLKNSYPNYAWIGFTDTEGNILAGTGGMLEGKSVAQRSWFQEGKKGPFLGDVHDAFLLAKLIPRDPKDPLPLRLLDVSAPLISADGVFLGVLCGHLSWDWSREIKAQSLAPLQQRNLTGVHILNHEGKTVLGTGDVASWPDVSNVPSVASAKQGMHGWTIENWPDGKSYLTGYARAKGTMGSPGLGWIILIHQPVDEAFADAVLFRNQVMIVGFLVAVGAAAWLWLALGRTIRPLTRIAEIADRIQKGEAVAQIPIIDGRSEAHILSVSLNRLVSTLADRNADLAAANTALEDDIRRREALEQELRLAATYYEASAEGIVVTVADGTIASVNDAFCRITGYQRHEVLGKTTSLLKSGVQDDEFYADMWQLLRDTGHWEGEIWNRRKDGRTFPEYLTINAVRRDGEITHYVAQFSDLSDRKAAEEKIVQLSTHDTLTGLPKRIVAMERLSGLISEARRDGRLVALIYVNLDGLNRVNDALGHHGGDRVLVETAQRLRQLLQPADALARLGGDEFLIISSRFMVMAEAEALARQILDACSQAFFVDEKDTYLTARIGIAFYPRDGEDPLELIRNSHAASVRAKEQGGNIYRIFTRDMDDEAVARHALDAELRQAMNSDDQFKVFYQPLVNAQSGRIIGAEALVRWFNPTRGLVPPDRFIPLAESNGLIVPMGRKILATACADGARFRKHIGSDFFMAVNVAAAQCADPGFLETVSKCLSDAKLPPHCLEVEITERTVVGNNPTITAFMTALREAESKLSIDDFGTGYSALSYLRQYPFTTLKIDRSFVMGIGDVEQDDALVLAIIHMAHALGLEVIAEGVETTEQQEFLRDAGCETLQGYLLGKPMPADEFMALVQKA</sequence>
<dbReference type="SMART" id="SM00304">
    <property type="entry name" value="HAMP"/>
    <property type="match status" value="1"/>
</dbReference>
<dbReference type="Gene3D" id="3.20.20.450">
    <property type="entry name" value="EAL domain"/>
    <property type="match status" value="1"/>
</dbReference>
<dbReference type="AlphaFoldDB" id="A4TYP2"/>
<evidence type="ECO:0000259" key="5">
    <source>
        <dbReference type="PROSITE" id="PS50885"/>
    </source>
</evidence>
<reference evidence="7" key="1">
    <citation type="journal article" date="2007" name="J. Bacteriol.">
        <title>Comparative genome analysis of four magnetotactic bacteria reveals a complex set of group-specific genes implicated in magnetosome biomineralization and function.</title>
        <authorList>
            <person name="Richter M."/>
            <person name="Kube M."/>
            <person name="Bazylinski D.A."/>
            <person name="Lombardot T."/>
            <person name="Gloeckner F.O."/>
            <person name="Reinhardt R."/>
            <person name="Schueler D."/>
        </authorList>
    </citation>
    <scope>NUCLEOTIDE SEQUENCE</scope>
    <source>
        <strain evidence="7">MSR-1</strain>
    </source>
</reference>
<dbReference type="GO" id="GO:0016020">
    <property type="term" value="C:membrane"/>
    <property type="evidence" value="ECO:0007669"/>
    <property type="project" value="InterPro"/>
</dbReference>
<proteinExistence type="predicted"/>
<dbReference type="Pfam" id="PF13426">
    <property type="entry name" value="PAS_9"/>
    <property type="match status" value="1"/>
</dbReference>
<dbReference type="CDD" id="cd00130">
    <property type="entry name" value="PAS"/>
    <property type="match status" value="1"/>
</dbReference>
<dbReference type="PROSITE" id="PS50883">
    <property type="entry name" value="EAL"/>
    <property type="match status" value="1"/>
</dbReference>
<dbReference type="CDD" id="cd01949">
    <property type="entry name" value="GGDEF"/>
    <property type="match status" value="1"/>
</dbReference>
<dbReference type="PANTHER" id="PTHR44757">
    <property type="entry name" value="DIGUANYLATE CYCLASE DGCP"/>
    <property type="match status" value="1"/>
</dbReference>
<dbReference type="InterPro" id="IPR001610">
    <property type="entry name" value="PAC"/>
</dbReference>
<dbReference type="Gene3D" id="6.10.340.10">
    <property type="match status" value="1"/>
</dbReference>
<evidence type="ECO:0000259" key="4">
    <source>
        <dbReference type="PROSITE" id="PS50883"/>
    </source>
</evidence>
<dbReference type="EMBL" id="CU459003">
    <property type="protein sequence ID" value="CAM75749.1"/>
    <property type="molecule type" value="Genomic_DNA"/>
</dbReference>
<dbReference type="Gene3D" id="3.30.70.270">
    <property type="match status" value="1"/>
</dbReference>
<feature type="domain" description="GGDEF" evidence="6">
    <location>
        <begin position="557"/>
        <end position="690"/>
    </location>
</feature>
<name>A4TYP2_9PROT</name>
<feature type="domain" description="HAMP" evidence="5">
    <location>
        <begin position="326"/>
        <end position="379"/>
    </location>
</feature>
<dbReference type="InterPro" id="IPR052155">
    <property type="entry name" value="Biofilm_reg_signaling"/>
</dbReference>
<evidence type="ECO:0000259" key="6">
    <source>
        <dbReference type="PROSITE" id="PS50887"/>
    </source>
</evidence>
<protein>
    <submittedName>
        <fullName evidence="7">PAS:GGDEF</fullName>
    </submittedName>
</protein>
<dbReference type="PROSITE" id="PS50112">
    <property type="entry name" value="PAS"/>
    <property type="match status" value="1"/>
</dbReference>
<dbReference type="GO" id="GO:0007165">
    <property type="term" value="P:signal transduction"/>
    <property type="evidence" value="ECO:0007669"/>
    <property type="project" value="InterPro"/>
</dbReference>
<dbReference type="InterPro" id="IPR003660">
    <property type="entry name" value="HAMP_dom"/>
</dbReference>
<dbReference type="Pfam" id="PF00990">
    <property type="entry name" value="GGDEF"/>
    <property type="match status" value="1"/>
</dbReference>
<organism evidence="7">
    <name type="scientific">Magnetospirillum gryphiswaldense</name>
    <dbReference type="NCBI Taxonomy" id="55518"/>
    <lineage>
        <taxon>Bacteria</taxon>
        <taxon>Pseudomonadati</taxon>
        <taxon>Pseudomonadota</taxon>
        <taxon>Alphaproteobacteria</taxon>
        <taxon>Rhodospirillales</taxon>
        <taxon>Rhodospirillaceae</taxon>
        <taxon>Magnetospirillum</taxon>
    </lineage>
</organism>
<dbReference type="NCBIfam" id="TIGR00229">
    <property type="entry name" value="sensory_box"/>
    <property type="match status" value="1"/>
</dbReference>
<dbReference type="PROSITE" id="PS50885">
    <property type="entry name" value="HAMP"/>
    <property type="match status" value="1"/>
</dbReference>
<dbReference type="NCBIfam" id="TIGR00254">
    <property type="entry name" value="GGDEF"/>
    <property type="match status" value="1"/>
</dbReference>
<dbReference type="InterPro" id="IPR000160">
    <property type="entry name" value="GGDEF_dom"/>
</dbReference>
<evidence type="ECO:0000256" key="1">
    <source>
        <dbReference type="SAM" id="Phobius"/>
    </source>
</evidence>
<dbReference type="SUPFAM" id="SSF141868">
    <property type="entry name" value="EAL domain-like"/>
    <property type="match status" value="1"/>
</dbReference>
<dbReference type="PANTHER" id="PTHR44757:SF2">
    <property type="entry name" value="BIOFILM ARCHITECTURE MAINTENANCE PROTEIN MBAA"/>
    <property type="match status" value="1"/>
</dbReference>
<gene>
    <name evidence="7" type="ORF">MGR_2326</name>
</gene>
<dbReference type="SUPFAM" id="SSF158472">
    <property type="entry name" value="HAMP domain-like"/>
    <property type="match status" value="1"/>
</dbReference>